<dbReference type="OrthoDB" id="5361545at2"/>
<reference evidence="3 4" key="1">
    <citation type="submission" date="2018-04" db="EMBL/GenBank/DDBJ databases">
        <title>Camelliibacillus theae gen. nov., sp. nov., isolated from Pu'er tea.</title>
        <authorList>
            <person name="Niu L."/>
        </authorList>
    </citation>
    <scope>NUCLEOTIDE SEQUENCE [LARGE SCALE GENOMIC DNA]</scope>
    <source>
        <strain evidence="3 4">T8</strain>
    </source>
</reference>
<name>A0A2U1JZC7_9BACI</name>
<dbReference type="Proteomes" id="UP000245998">
    <property type="component" value="Unassembled WGS sequence"/>
</dbReference>
<keyword evidence="1" id="KW-0732">Signal</keyword>
<evidence type="ECO:0000256" key="1">
    <source>
        <dbReference type="SAM" id="SignalP"/>
    </source>
</evidence>
<evidence type="ECO:0000313" key="4">
    <source>
        <dbReference type="Proteomes" id="UP000245998"/>
    </source>
</evidence>
<evidence type="ECO:0000259" key="2">
    <source>
        <dbReference type="Pfam" id="PF03413"/>
    </source>
</evidence>
<feature type="domain" description="PepSY" evidence="2">
    <location>
        <begin position="34"/>
        <end position="92"/>
    </location>
</feature>
<comment type="caution">
    <text evidence="3">The sequence shown here is derived from an EMBL/GenBank/DDBJ whole genome shotgun (WGS) entry which is preliminary data.</text>
</comment>
<dbReference type="EMBL" id="QCZG01000023">
    <property type="protein sequence ID" value="PWA10345.1"/>
    <property type="molecule type" value="Genomic_DNA"/>
</dbReference>
<dbReference type="Pfam" id="PF03413">
    <property type="entry name" value="PepSY"/>
    <property type="match status" value="2"/>
</dbReference>
<proteinExistence type="predicted"/>
<feature type="domain" description="PepSY" evidence="2">
    <location>
        <begin position="109"/>
        <end position="166"/>
    </location>
</feature>
<organism evidence="3 4">
    <name type="scientific">Pueribacillus theae</name>
    <dbReference type="NCBI Taxonomy" id="2171751"/>
    <lineage>
        <taxon>Bacteria</taxon>
        <taxon>Bacillati</taxon>
        <taxon>Bacillota</taxon>
        <taxon>Bacilli</taxon>
        <taxon>Bacillales</taxon>
        <taxon>Bacillaceae</taxon>
        <taxon>Pueribacillus</taxon>
    </lineage>
</organism>
<feature type="signal peptide" evidence="1">
    <location>
        <begin position="1"/>
        <end position="22"/>
    </location>
</feature>
<dbReference type="Gene3D" id="3.10.450.40">
    <property type="match status" value="2"/>
</dbReference>
<feature type="chain" id="PRO_5039714481" description="PepSY domain-containing protein" evidence="1">
    <location>
        <begin position="23"/>
        <end position="171"/>
    </location>
</feature>
<gene>
    <name evidence="3" type="ORF">DCC39_11560</name>
</gene>
<protein>
    <recommendedName>
        <fullName evidence="2">PepSY domain-containing protein</fullName>
    </recommendedName>
</protein>
<accession>A0A2U1JZC7</accession>
<dbReference type="InterPro" id="IPR025711">
    <property type="entry name" value="PepSY"/>
</dbReference>
<dbReference type="AlphaFoldDB" id="A0A2U1JZC7"/>
<evidence type="ECO:0000313" key="3">
    <source>
        <dbReference type="EMBL" id="PWA10345.1"/>
    </source>
</evidence>
<keyword evidence="4" id="KW-1185">Reference proteome</keyword>
<dbReference type="RefSeq" id="WP_116555059.1">
    <property type="nucleotide sequence ID" value="NZ_QCZG01000023.1"/>
</dbReference>
<sequence length="171" mass="19254">MKKKTMILAFSTVLGVSLLGTAGYKASAAYEQAKISKEEAVKIVEKEYKGDNVDVNFEYDDGKPEYEVKFNEGEERFEVEIDAETGKVLKKERKDYDDDSANEKPPHTKITMDKAAEIALNEVAGDIKEAELDHDNGKWVYELEIQTKDGEVNIDIDAMTGKILEIDHDDD</sequence>